<organism evidence="1 2">
    <name type="scientific">Pigmentiphaga soli</name>
    <dbReference type="NCBI Taxonomy" id="1007095"/>
    <lineage>
        <taxon>Bacteria</taxon>
        <taxon>Pseudomonadati</taxon>
        <taxon>Pseudomonadota</taxon>
        <taxon>Betaproteobacteria</taxon>
        <taxon>Burkholderiales</taxon>
        <taxon>Alcaligenaceae</taxon>
        <taxon>Pigmentiphaga</taxon>
    </lineage>
</organism>
<reference evidence="2" key="1">
    <citation type="journal article" date="2019" name="Int. J. Syst. Evol. Microbiol.">
        <title>The Global Catalogue of Microorganisms (GCM) 10K type strain sequencing project: providing services to taxonomists for standard genome sequencing and annotation.</title>
        <authorList>
            <consortium name="The Broad Institute Genomics Platform"/>
            <consortium name="The Broad Institute Genome Sequencing Center for Infectious Disease"/>
            <person name="Wu L."/>
            <person name="Ma J."/>
        </authorList>
    </citation>
    <scope>NUCLEOTIDE SEQUENCE [LARGE SCALE GENOMIC DNA]</scope>
    <source>
        <strain evidence="2">JCM 17666</strain>
    </source>
</reference>
<comment type="caution">
    <text evidence="1">The sequence shown here is derived from an EMBL/GenBank/DDBJ whole genome shotgun (WGS) entry which is preliminary data.</text>
</comment>
<protein>
    <submittedName>
        <fullName evidence="1">Uncharacterized protein</fullName>
    </submittedName>
</protein>
<evidence type="ECO:0000313" key="2">
    <source>
        <dbReference type="Proteomes" id="UP001501671"/>
    </source>
</evidence>
<gene>
    <name evidence="1" type="ORF">GCM10023144_34620</name>
</gene>
<proteinExistence type="predicted"/>
<sequence>MKGAILGFQKRVWCPKWTPASSISRMVTDMVCSEGWVWRRARIADGARAYPARPRRPRHPGWRGVRFPCDGGQIGPNRPESLAPPRKGCVSLQLCTTFYRRKG</sequence>
<dbReference type="Proteomes" id="UP001501671">
    <property type="component" value="Unassembled WGS sequence"/>
</dbReference>
<accession>A0ABP8HDZ4</accession>
<dbReference type="EMBL" id="BAABFO010000018">
    <property type="protein sequence ID" value="GAA4338060.1"/>
    <property type="molecule type" value="Genomic_DNA"/>
</dbReference>
<keyword evidence="2" id="KW-1185">Reference proteome</keyword>
<evidence type="ECO:0000313" key="1">
    <source>
        <dbReference type="EMBL" id="GAA4338060.1"/>
    </source>
</evidence>
<name>A0ABP8HDZ4_9BURK</name>